<name>A0A7C4LQ22_9PLAN</name>
<dbReference type="AlphaFoldDB" id="A0A7C4LQ22"/>
<dbReference type="Gene3D" id="2.60.40.10">
    <property type="entry name" value="Immunoglobulins"/>
    <property type="match status" value="1"/>
</dbReference>
<dbReference type="EMBL" id="DSVQ01000018">
    <property type="protein sequence ID" value="HGT40597.1"/>
    <property type="molecule type" value="Genomic_DNA"/>
</dbReference>
<proteinExistence type="predicted"/>
<dbReference type="InterPro" id="IPR013783">
    <property type="entry name" value="Ig-like_fold"/>
</dbReference>
<accession>A0A7C4LQ22</accession>
<evidence type="ECO:0000313" key="1">
    <source>
        <dbReference type="EMBL" id="HGT40597.1"/>
    </source>
</evidence>
<sequence length="382" mass="41902">MLLLSERLTITPCAPCARHFARAPFVGVDRGREVRWRPRGAHPSLAWQVVVGGDGGGIPDPRADHAQWEPRGQVGPRISPQVVEQLRPRLHAGGRLVVIPLADSSEVCYTARGCVCKTQEGKTMEWRHRWWRGLSGVVGLLPFATAVLAHYGLPSEPAEVAFPPRPALAFDQYVVDLRKIEPTTEAHAVFVFRNRSSRVAKIVDVRPSCGCLAPLVEPRTVEPGGVGRLVLKIQPANEAPGQKEYHADVTYADPEPREVRLVFKVELPEQGLTVRPRALLVYQNGGKPIHEQLIVADSRANPVQIKDVAVNNPLVEVALGDRRIAPDGTIEQAIHVVIAEDVPPGVHRALVTIHTSDPRQGVLRVPLRIEHGTYGRTSSHGE</sequence>
<reference evidence="1" key="1">
    <citation type="journal article" date="2020" name="mSystems">
        <title>Genome- and Community-Level Interaction Insights into Carbon Utilization and Element Cycling Functions of Hydrothermarchaeota in Hydrothermal Sediment.</title>
        <authorList>
            <person name="Zhou Z."/>
            <person name="Liu Y."/>
            <person name="Xu W."/>
            <person name="Pan J."/>
            <person name="Luo Z.H."/>
            <person name="Li M."/>
        </authorList>
    </citation>
    <scope>NUCLEOTIDE SEQUENCE [LARGE SCALE GENOMIC DNA]</scope>
    <source>
        <strain evidence="1">SpSt-508</strain>
    </source>
</reference>
<gene>
    <name evidence="1" type="ORF">ENS64_15235</name>
</gene>
<dbReference type="PANTHER" id="PTHR37833">
    <property type="entry name" value="LIPOPROTEIN-RELATED"/>
    <property type="match status" value="1"/>
</dbReference>
<comment type="caution">
    <text evidence="1">The sequence shown here is derived from an EMBL/GenBank/DDBJ whole genome shotgun (WGS) entry which is preliminary data.</text>
</comment>
<organism evidence="1">
    <name type="scientific">Schlesneria paludicola</name>
    <dbReference type="NCBI Taxonomy" id="360056"/>
    <lineage>
        <taxon>Bacteria</taxon>
        <taxon>Pseudomonadati</taxon>
        <taxon>Planctomycetota</taxon>
        <taxon>Planctomycetia</taxon>
        <taxon>Planctomycetales</taxon>
        <taxon>Planctomycetaceae</taxon>
        <taxon>Schlesneria</taxon>
    </lineage>
</organism>
<dbReference type="InterPro" id="IPR011467">
    <property type="entry name" value="DUF1573"/>
</dbReference>
<dbReference type="Pfam" id="PF07610">
    <property type="entry name" value="DUF1573"/>
    <property type="match status" value="1"/>
</dbReference>
<dbReference type="PANTHER" id="PTHR37833:SF1">
    <property type="entry name" value="SIGNAL PEPTIDE PROTEIN"/>
    <property type="match status" value="1"/>
</dbReference>
<protein>
    <submittedName>
        <fullName evidence="1">DUF1573 domain-containing protein</fullName>
    </submittedName>
</protein>